<sequence length="292" mass="32508">MGPKKTVPAAPVIPVRNPQRELYELIYAEESVTWCMAQGMQRKIRPKERTLVGKLVKKVFKPSRFHKNESRMPRKDAKNVTSRLHHTSSLRFVRRLYPEDDENHGYSGDDEESGDEEEEEAEEKEEDEKKKKAKNEDWGEAEEVDSNLTSLDLQASEFVSFPDLPDGLESCNSGAESDVDSLEAWDESMSDQQLSAWMAKANAEVVAVAAHATQRATGLSSSVFKVPPEAGHEPTIYLHGFEPLNTCACLYYLRMFPIMHEPGPHLRGGCPPVDAAVATLTRARAAPVTAPG</sequence>
<proteinExistence type="predicted"/>
<gene>
    <name evidence="2" type="ORF">EDB81DRAFT_889875</name>
</gene>
<dbReference type="EMBL" id="JAGMUV010000020">
    <property type="protein sequence ID" value="KAH7126173.1"/>
    <property type="molecule type" value="Genomic_DNA"/>
</dbReference>
<evidence type="ECO:0000313" key="2">
    <source>
        <dbReference type="EMBL" id="KAH7126173.1"/>
    </source>
</evidence>
<keyword evidence="3" id="KW-1185">Reference proteome</keyword>
<name>A0A9P9DVS9_9HYPO</name>
<comment type="caution">
    <text evidence="2">The sequence shown here is derived from an EMBL/GenBank/DDBJ whole genome shotgun (WGS) entry which is preliminary data.</text>
</comment>
<feature type="region of interest" description="Disordered" evidence="1">
    <location>
        <begin position="63"/>
        <end position="149"/>
    </location>
</feature>
<evidence type="ECO:0000256" key="1">
    <source>
        <dbReference type="SAM" id="MobiDB-lite"/>
    </source>
</evidence>
<feature type="compositionally biased region" description="Basic residues" evidence="1">
    <location>
        <begin position="83"/>
        <end position="94"/>
    </location>
</feature>
<dbReference type="Proteomes" id="UP000738349">
    <property type="component" value="Unassembled WGS sequence"/>
</dbReference>
<feature type="compositionally biased region" description="Basic and acidic residues" evidence="1">
    <location>
        <begin position="127"/>
        <end position="137"/>
    </location>
</feature>
<organism evidence="2 3">
    <name type="scientific">Dactylonectria macrodidyma</name>
    <dbReference type="NCBI Taxonomy" id="307937"/>
    <lineage>
        <taxon>Eukaryota</taxon>
        <taxon>Fungi</taxon>
        <taxon>Dikarya</taxon>
        <taxon>Ascomycota</taxon>
        <taxon>Pezizomycotina</taxon>
        <taxon>Sordariomycetes</taxon>
        <taxon>Hypocreomycetidae</taxon>
        <taxon>Hypocreales</taxon>
        <taxon>Nectriaceae</taxon>
        <taxon>Dactylonectria</taxon>
    </lineage>
</organism>
<dbReference type="AlphaFoldDB" id="A0A9P9DVS9"/>
<evidence type="ECO:0000313" key="3">
    <source>
        <dbReference type="Proteomes" id="UP000738349"/>
    </source>
</evidence>
<feature type="compositionally biased region" description="Acidic residues" evidence="1">
    <location>
        <begin position="108"/>
        <end position="126"/>
    </location>
</feature>
<dbReference type="OrthoDB" id="5106632at2759"/>
<reference evidence="2" key="1">
    <citation type="journal article" date="2021" name="Nat. Commun.">
        <title>Genetic determinants of endophytism in the Arabidopsis root mycobiome.</title>
        <authorList>
            <person name="Mesny F."/>
            <person name="Miyauchi S."/>
            <person name="Thiergart T."/>
            <person name="Pickel B."/>
            <person name="Atanasova L."/>
            <person name="Karlsson M."/>
            <person name="Huettel B."/>
            <person name="Barry K.W."/>
            <person name="Haridas S."/>
            <person name="Chen C."/>
            <person name="Bauer D."/>
            <person name="Andreopoulos W."/>
            <person name="Pangilinan J."/>
            <person name="LaButti K."/>
            <person name="Riley R."/>
            <person name="Lipzen A."/>
            <person name="Clum A."/>
            <person name="Drula E."/>
            <person name="Henrissat B."/>
            <person name="Kohler A."/>
            <person name="Grigoriev I.V."/>
            <person name="Martin F.M."/>
            <person name="Hacquard S."/>
        </authorList>
    </citation>
    <scope>NUCLEOTIDE SEQUENCE</scope>
    <source>
        <strain evidence="2">MPI-CAGE-AT-0147</strain>
    </source>
</reference>
<protein>
    <submittedName>
        <fullName evidence="2">Uncharacterized protein</fullName>
    </submittedName>
</protein>
<accession>A0A9P9DVS9</accession>
<feature type="compositionally biased region" description="Basic and acidic residues" evidence="1">
    <location>
        <begin position="66"/>
        <end position="78"/>
    </location>
</feature>